<dbReference type="Proteomes" id="UP000608420">
    <property type="component" value="Unassembled WGS sequence"/>
</dbReference>
<sequence length="62" mass="7142">MSEHHLEHHHHDHHHHIDPNGNKKGLIIALTITLGGGLWTLHGTSNRSEWLHDADRMYRSVS</sequence>
<dbReference type="EMBL" id="BMIW01000045">
    <property type="protein sequence ID" value="GGG16599.1"/>
    <property type="molecule type" value="Genomic_DNA"/>
</dbReference>
<comment type="caution">
    <text evidence="2">The sequence shown here is derived from an EMBL/GenBank/DDBJ whole genome shotgun (WGS) entry which is preliminary data.</text>
</comment>
<organism evidence="2 3">
    <name type="scientific">Paenibacillus aceti</name>
    <dbReference type="NCBI Taxonomy" id="1820010"/>
    <lineage>
        <taxon>Bacteria</taxon>
        <taxon>Bacillati</taxon>
        <taxon>Bacillota</taxon>
        <taxon>Bacilli</taxon>
        <taxon>Bacillales</taxon>
        <taxon>Paenibacillaceae</taxon>
        <taxon>Paenibacillus</taxon>
    </lineage>
</organism>
<proteinExistence type="predicted"/>
<reference evidence="3" key="1">
    <citation type="journal article" date="2019" name="Int. J. Syst. Evol. Microbiol.">
        <title>The Global Catalogue of Microorganisms (GCM) 10K type strain sequencing project: providing services to taxonomists for standard genome sequencing and annotation.</title>
        <authorList>
            <consortium name="The Broad Institute Genomics Platform"/>
            <consortium name="The Broad Institute Genome Sequencing Center for Infectious Disease"/>
            <person name="Wu L."/>
            <person name="Ma J."/>
        </authorList>
    </citation>
    <scope>NUCLEOTIDE SEQUENCE [LARGE SCALE GENOMIC DNA]</scope>
    <source>
        <strain evidence="3">CGMCC 1.15420</strain>
    </source>
</reference>
<keyword evidence="3" id="KW-1185">Reference proteome</keyword>
<evidence type="ECO:0000313" key="2">
    <source>
        <dbReference type="EMBL" id="GGG16599.1"/>
    </source>
</evidence>
<feature type="compositionally biased region" description="Basic residues" evidence="1">
    <location>
        <begin position="7"/>
        <end position="16"/>
    </location>
</feature>
<gene>
    <name evidence="2" type="ORF">GCM10010913_43310</name>
</gene>
<protein>
    <submittedName>
        <fullName evidence="2">Uncharacterized protein</fullName>
    </submittedName>
</protein>
<evidence type="ECO:0000313" key="3">
    <source>
        <dbReference type="Proteomes" id="UP000608420"/>
    </source>
</evidence>
<name>A0ABQ1W816_9BACL</name>
<feature type="region of interest" description="Disordered" evidence="1">
    <location>
        <begin position="1"/>
        <end position="20"/>
    </location>
</feature>
<accession>A0ABQ1W816</accession>
<evidence type="ECO:0000256" key="1">
    <source>
        <dbReference type="SAM" id="MobiDB-lite"/>
    </source>
</evidence>